<feature type="compositionally biased region" description="Low complexity" evidence="7">
    <location>
        <begin position="250"/>
        <end position="264"/>
    </location>
</feature>
<evidence type="ECO:0000256" key="3">
    <source>
        <dbReference type="ARBA" id="ARBA00022737"/>
    </source>
</evidence>
<keyword evidence="4" id="KW-0547">Nucleotide-binding</keyword>
<dbReference type="Proteomes" id="UP001408789">
    <property type="component" value="Unassembled WGS sequence"/>
</dbReference>
<dbReference type="GO" id="GO:0098542">
    <property type="term" value="P:defense response to other organism"/>
    <property type="evidence" value="ECO:0007669"/>
    <property type="project" value="TreeGrafter"/>
</dbReference>
<dbReference type="InterPro" id="IPR044974">
    <property type="entry name" value="Disease_R_plants"/>
</dbReference>
<gene>
    <name evidence="10" type="ORF">SSX86_013024</name>
</gene>
<dbReference type="PANTHER" id="PTHR23155">
    <property type="entry name" value="DISEASE RESISTANCE PROTEIN RP"/>
    <property type="match status" value="1"/>
</dbReference>
<keyword evidence="11" id="KW-1185">Reference proteome</keyword>
<evidence type="ECO:0000256" key="6">
    <source>
        <dbReference type="ARBA" id="ARBA00022840"/>
    </source>
</evidence>
<dbReference type="InterPro" id="IPR032675">
    <property type="entry name" value="LRR_dom_sf"/>
</dbReference>
<feature type="region of interest" description="Disordered" evidence="7">
    <location>
        <begin position="1"/>
        <end position="398"/>
    </location>
</feature>
<dbReference type="AlphaFoldDB" id="A0AAP0GZD1"/>
<evidence type="ECO:0000256" key="2">
    <source>
        <dbReference type="ARBA" id="ARBA00022614"/>
    </source>
</evidence>
<keyword evidence="2" id="KW-0433">Leucine-rich repeat</keyword>
<sequence>MSAADTLSTEVQHDEPSQTVNTPNNLATATTISTHDSDANKHADEISTLESQNSLHPEIKPTSKIETSTTQLDSDANKQSTDLSSDNNLNPLPTTQLSTSTNHDQDANKQSAITSTDDHGSPSQPAEPFTSEIPDSDANKITTHDSPESSTTTVQTSTQDSNFVDQTNPPTNQSNQTTSTDIQTNRDEHGNPSLVTESSNSQTSDSDANKQANAIATHDSPNSSTTKVLTSNQDSTSVDQSNPPTTNSDTKQTTNGSTQTTSQTPDSDASKQANTTAPNDLPKSPTTQVLTSNQDSNVVDEPNPPTTNSDSKQATNQSTQTNSQPSELDDNKQANTIATHDSQESPTPMDPTIDQDSNSVGQTNASKDESDTKQATNENIDATSIAKDSPPSDNTDEERKHLVTLINQDLQFVQDICPRLGKHEENIRKAADKAYTDFKKINDELCEIKELKDLKKTVTKLKLEIPARYRTYDESEKQKKQQFDGENKAISKLLKKLPRLHDKLFHGSPFCKAIQLHFNNLESHLKLCLLCFSVFPENAIISRRSMVYWWIGEGLTPGEDDLEGGSTAEDSANEYFQKLMDMGFIEPVSSSYRRYVAFCKMHPMVRAALVMIADKINFFDFDKKMIITKSYKLCLMGSGLSKGITWEKLHMLFNVGDIVLEFKPEWFLRMKNINVLFLGRWKSSAAHHIEVDEFELEKSLDNMNHLRLFSLQGVSRISKLPDSISKLKSLLILDLRACHNLEEIPKTIGSLKCLTHLDISECYLLNKIPREICYLESLQVLKGFVVVESPERDTCTLKDLKILGNLRKLNMYTHMKEFPQESHLEDLQNLETLRKLTILWGGHEATPKITNSNQQDVNKKKHSLASKVKKLISKKKRVQGSMRRMNAFSNSTLGARLEKLDLKCFPHTDEAPEWLKPGNLKGLKKLYIRGGGFSDLGQYQEDFQWDEHLPVPPIETWDVEILRLKYLNELKIEWGELQSLFPKLISLEKVKCHRLTLFPCNEHGVWKGSVPLDGKKIVRS</sequence>
<evidence type="ECO:0000256" key="7">
    <source>
        <dbReference type="SAM" id="MobiDB-lite"/>
    </source>
</evidence>
<feature type="compositionally biased region" description="Polar residues" evidence="7">
    <location>
        <begin position="193"/>
        <end position="249"/>
    </location>
</feature>
<dbReference type="Gene3D" id="3.80.10.10">
    <property type="entry name" value="Ribonuclease Inhibitor"/>
    <property type="match status" value="1"/>
</dbReference>
<feature type="compositionally biased region" description="Polar residues" evidence="7">
    <location>
        <begin position="1"/>
        <end position="10"/>
    </location>
</feature>
<evidence type="ECO:0000259" key="8">
    <source>
        <dbReference type="Pfam" id="PF23559"/>
    </source>
</evidence>
<feature type="compositionally biased region" description="Polar residues" evidence="7">
    <location>
        <begin position="333"/>
        <end position="346"/>
    </location>
</feature>
<keyword evidence="6" id="KW-0067">ATP-binding</keyword>
<organism evidence="10 11">
    <name type="scientific">Deinandra increscens subsp. villosa</name>
    <dbReference type="NCBI Taxonomy" id="3103831"/>
    <lineage>
        <taxon>Eukaryota</taxon>
        <taxon>Viridiplantae</taxon>
        <taxon>Streptophyta</taxon>
        <taxon>Embryophyta</taxon>
        <taxon>Tracheophyta</taxon>
        <taxon>Spermatophyta</taxon>
        <taxon>Magnoliopsida</taxon>
        <taxon>eudicotyledons</taxon>
        <taxon>Gunneridae</taxon>
        <taxon>Pentapetalae</taxon>
        <taxon>asterids</taxon>
        <taxon>campanulids</taxon>
        <taxon>Asterales</taxon>
        <taxon>Asteraceae</taxon>
        <taxon>Asteroideae</taxon>
        <taxon>Heliantheae alliance</taxon>
        <taxon>Madieae</taxon>
        <taxon>Madiinae</taxon>
        <taxon>Deinandra</taxon>
    </lineage>
</organism>
<feature type="compositionally biased region" description="Basic and acidic residues" evidence="7">
    <location>
        <begin position="35"/>
        <end position="45"/>
    </location>
</feature>
<feature type="compositionally biased region" description="Polar residues" evidence="7">
    <location>
        <begin position="64"/>
        <end position="115"/>
    </location>
</feature>
<dbReference type="PANTHER" id="PTHR23155:SF1076">
    <property type="entry name" value="LEUCINE-RICH REPEAT (LRR) FAMILY PROTEIN-RELATED"/>
    <property type="match status" value="1"/>
</dbReference>
<dbReference type="SUPFAM" id="SSF52058">
    <property type="entry name" value="L domain-like"/>
    <property type="match status" value="1"/>
</dbReference>
<evidence type="ECO:0000313" key="10">
    <source>
        <dbReference type="EMBL" id="KAK9068908.1"/>
    </source>
</evidence>
<comment type="similarity">
    <text evidence="1">Belongs to the disease resistance NB-LRR family.</text>
</comment>
<dbReference type="FunFam" id="1.10.10.10:FF:000322">
    <property type="entry name" value="Probable disease resistance protein At1g63360"/>
    <property type="match status" value="1"/>
</dbReference>
<feature type="domain" description="Disease resistance protein winged helix" evidence="8">
    <location>
        <begin position="534"/>
        <end position="605"/>
    </location>
</feature>
<evidence type="ECO:0000256" key="5">
    <source>
        <dbReference type="ARBA" id="ARBA00022821"/>
    </source>
</evidence>
<name>A0AAP0GZD1_9ASTR</name>
<feature type="compositionally biased region" description="Polar residues" evidence="7">
    <location>
        <begin position="17"/>
        <end position="34"/>
    </location>
</feature>
<feature type="domain" description="Disease resistance R13L4/SHOC-2-like LRR" evidence="9">
    <location>
        <begin position="698"/>
        <end position="901"/>
    </location>
</feature>
<feature type="compositionally biased region" description="Polar residues" evidence="7">
    <location>
        <begin position="373"/>
        <end position="382"/>
    </location>
</feature>
<protein>
    <submittedName>
        <fullName evidence="10">Uncharacterized protein</fullName>
    </submittedName>
</protein>
<accession>A0AAP0GZD1</accession>
<feature type="compositionally biased region" description="Polar residues" evidence="7">
    <location>
        <begin position="265"/>
        <end position="297"/>
    </location>
</feature>
<evidence type="ECO:0000259" key="9">
    <source>
        <dbReference type="Pfam" id="PF23598"/>
    </source>
</evidence>
<dbReference type="InterPro" id="IPR058922">
    <property type="entry name" value="WHD_DRP"/>
</dbReference>
<feature type="compositionally biased region" description="Polar residues" evidence="7">
    <location>
        <begin position="354"/>
        <end position="365"/>
    </location>
</feature>
<evidence type="ECO:0000256" key="1">
    <source>
        <dbReference type="ARBA" id="ARBA00008894"/>
    </source>
</evidence>
<dbReference type="Gene3D" id="1.10.10.10">
    <property type="entry name" value="Winged helix-like DNA-binding domain superfamily/Winged helix DNA-binding domain"/>
    <property type="match status" value="1"/>
</dbReference>
<dbReference type="Pfam" id="PF23598">
    <property type="entry name" value="LRR_14"/>
    <property type="match status" value="1"/>
</dbReference>
<comment type="caution">
    <text evidence="10">The sequence shown here is derived from an EMBL/GenBank/DDBJ whole genome shotgun (WGS) entry which is preliminary data.</text>
</comment>
<reference evidence="10 11" key="1">
    <citation type="submission" date="2024-04" db="EMBL/GenBank/DDBJ databases">
        <title>The reference genome of an endangered Asteraceae, Deinandra increscens subsp. villosa, native to the Central Coast of California.</title>
        <authorList>
            <person name="Guilliams M."/>
            <person name="Hasenstab-Lehman K."/>
            <person name="Meyer R."/>
            <person name="Mcevoy S."/>
        </authorList>
    </citation>
    <scope>NUCLEOTIDE SEQUENCE [LARGE SCALE GENOMIC DNA]</scope>
    <source>
        <tissue evidence="10">Leaf</tissue>
    </source>
</reference>
<feature type="compositionally biased region" description="Low complexity" evidence="7">
    <location>
        <begin position="315"/>
        <end position="324"/>
    </location>
</feature>
<dbReference type="EMBL" id="JBCNJP010000014">
    <property type="protein sequence ID" value="KAK9068908.1"/>
    <property type="molecule type" value="Genomic_DNA"/>
</dbReference>
<proteinExistence type="inferred from homology"/>
<dbReference type="InterPro" id="IPR055414">
    <property type="entry name" value="LRR_R13L4/SHOC2-like"/>
</dbReference>
<dbReference type="GO" id="GO:0005524">
    <property type="term" value="F:ATP binding"/>
    <property type="evidence" value="ECO:0007669"/>
    <property type="project" value="UniProtKB-KW"/>
</dbReference>
<keyword evidence="5" id="KW-0611">Plant defense</keyword>
<dbReference type="Pfam" id="PF23559">
    <property type="entry name" value="WHD_DRP"/>
    <property type="match status" value="1"/>
</dbReference>
<keyword evidence="3" id="KW-0677">Repeat</keyword>
<evidence type="ECO:0000256" key="4">
    <source>
        <dbReference type="ARBA" id="ARBA00022741"/>
    </source>
</evidence>
<evidence type="ECO:0000313" key="11">
    <source>
        <dbReference type="Proteomes" id="UP001408789"/>
    </source>
</evidence>
<dbReference type="InterPro" id="IPR036388">
    <property type="entry name" value="WH-like_DNA-bd_sf"/>
</dbReference>
<feature type="compositionally biased region" description="Low complexity" evidence="7">
    <location>
        <begin position="148"/>
        <end position="183"/>
    </location>
</feature>